<dbReference type="Proteomes" id="UP000383932">
    <property type="component" value="Unassembled WGS sequence"/>
</dbReference>
<evidence type="ECO:0000256" key="10">
    <source>
        <dbReference type="RuleBase" id="RU000304"/>
    </source>
</evidence>
<evidence type="ECO:0000256" key="2">
    <source>
        <dbReference type="ARBA" id="ARBA00022527"/>
    </source>
</evidence>
<dbReference type="InterPro" id="IPR008271">
    <property type="entry name" value="Ser/Thr_kinase_AS"/>
</dbReference>
<proteinExistence type="inferred from homology"/>
<dbReference type="GO" id="GO:0004674">
    <property type="term" value="F:protein serine/threonine kinase activity"/>
    <property type="evidence" value="ECO:0007669"/>
    <property type="project" value="UniProtKB-KW"/>
</dbReference>
<dbReference type="InterPro" id="IPR017441">
    <property type="entry name" value="Protein_kinase_ATP_BS"/>
</dbReference>
<keyword evidence="5 13" id="KW-0418">Kinase</keyword>
<dbReference type="AlphaFoldDB" id="A0A5N5QUF7"/>
<keyword evidence="3" id="KW-0808">Transferase</keyword>
<feature type="region of interest" description="Disordered" evidence="11">
    <location>
        <begin position="415"/>
        <end position="443"/>
    </location>
</feature>
<dbReference type="GO" id="GO:0005524">
    <property type="term" value="F:ATP binding"/>
    <property type="evidence" value="ECO:0007669"/>
    <property type="project" value="UniProtKB-UniRule"/>
</dbReference>
<dbReference type="InterPro" id="IPR011009">
    <property type="entry name" value="Kinase-like_dom_sf"/>
</dbReference>
<evidence type="ECO:0000256" key="6">
    <source>
        <dbReference type="ARBA" id="ARBA00022840"/>
    </source>
</evidence>
<dbReference type="InterPro" id="IPR000719">
    <property type="entry name" value="Prot_kinase_dom"/>
</dbReference>
<comment type="catalytic activity">
    <reaction evidence="8">
        <text>L-seryl-[protein] + ATP = O-phospho-L-seryl-[protein] + ADP + H(+)</text>
        <dbReference type="Rhea" id="RHEA:17989"/>
        <dbReference type="Rhea" id="RHEA-COMP:9863"/>
        <dbReference type="Rhea" id="RHEA-COMP:11604"/>
        <dbReference type="ChEBI" id="CHEBI:15378"/>
        <dbReference type="ChEBI" id="CHEBI:29999"/>
        <dbReference type="ChEBI" id="CHEBI:30616"/>
        <dbReference type="ChEBI" id="CHEBI:83421"/>
        <dbReference type="ChEBI" id="CHEBI:456216"/>
        <dbReference type="EC" id="2.7.11.1"/>
    </reaction>
</comment>
<dbReference type="PANTHER" id="PTHR43895:SF32">
    <property type="entry name" value="SERINE_THREONINE-PROTEIN KINASE CHK1"/>
    <property type="match status" value="1"/>
</dbReference>
<dbReference type="EC" id="2.7.11.1" evidence="1"/>
<evidence type="ECO:0000256" key="4">
    <source>
        <dbReference type="ARBA" id="ARBA00022741"/>
    </source>
</evidence>
<evidence type="ECO:0000256" key="5">
    <source>
        <dbReference type="ARBA" id="ARBA00022777"/>
    </source>
</evidence>
<evidence type="ECO:0000256" key="8">
    <source>
        <dbReference type="ARBA" id="ARBA00048679"/>
    </source>
</evidence>
<comment type="catalytic activity">
    <reaction evidence="7">
        <text>L-threonyl-[protein] + ATP = O-phospho-L-threonyl-[protein] + ADP + H(+)</text>
        <dbReference type="Rhea" id="RHEA:46608"/>
        <dbReference type="Rhea" id="RHEA-COMP:11060"/>
        <dbReference type="Rhea" id="RHEA-COMP:11605"/>
        <dbReference type="ChEBI" id="CHEBI:15378"/>
        <dbReference type="ChEBI" id="CHEBI:30013"/>
        <dbReference type="ChEBI" id="CHEBI:30616"/>
        <dbReference type="ChEBI" id="CHEBI:61977"/>
        <dbReference type="ChEBI" id="CHEBI:456216"/>
        <dbReference type="EC" id="2.7.11.1"/>
    </reaction>
</comment>
<sequence>MPQNTPDSTRVDCSPDPDHAEANKNLHFPEWMLELEGTIVGKRLRLGQVLGNGAFGVVYVGSRVEADGELVAVKVLSTSNITHERCRDIEREIRYHYRVSEHSNIVKLHGVIQDASTLYVIMDLHLEGDLFKCIMEDELYVGNDDLIKSVFVQLLDAVAFCHGKGIYHRDLKPENVLCRNGGSTVLLTDFGLATRHSLSKDFKCGSEFYMSPECIGFSGIKSYSTLHNDIWALGVILVNLVTSRNPWKRADFKDNAFAHFCEDPAGYLQTTLPLSRDAVILLSCIFKFPYDTRMSIGSIQEAILCIDRLLLTPAEASAAKHPANETAVNLFEVIVARRPHMLVKHYEDLCAYFPDLAGGLCERLKFDMSEYDLVDNVGDIFPTGILEPSYDVLQESSSWSAIPVEIRSEQLDEVSGYPMSPEMSGETATSEGPITPATHPTRVVDDVPEVLLDGVARLVDEPGDPKIVESPEQTSAATLSVFSSRIARVLGSTGSFFR</sequence>
<evidence type="ECO:0000313" key="14">
    <source>
        <dbReference type="Proteomes" id="UP000383932"/>
    </source>
</evidence>
<evidence type="ECO:0000256" key="9">
    <source>
        <dbReference type="PROSITE-ProRule" id="PRU10141"/>
    </source>
</evidence>
<dbReference type="SUPFAM" id="SSF56112">
    <property type="entry name" value="Protein kinase-like (PK-like)"/>
    <property type="match status" value="1"/>
</dbReference>
<organism evidence="13 14">
    <name type="scientific">Ceratobasidium theobromae</name>
    <dbReference type="NCBI Taxonomy" id="1582974"/>
    <lineage>
        <taxon>Eukaryota</taxon>
        <taxon>Fungi</taxon>
        <taxon>Dikarya</taxon>
        <taxon>Basidiomycota</taxon>
        <taxon>Agaricomycotina</taxon>
        <taxon>Agaricomycetes</taxon>
        <taxon>Cantharellales</taxon>
        <taxon>Ceratobasidiaceae</taxon>
        <taxon>Ceratobasidium</taxon>
    </lineage>
</organism>
<dbReference type="PROSITE" id="PS50011">
    <property type="entry name" value="PROTEIN_KINASE_DOM"/>
    <property type="match status" value="1"/>
</dbReference>
<name>A0A5N5QUF7_9AGAM</name>
<evidence type="ECO:0000256" key="7">
    <source>
        <dbReference type="ARBA" id="ARBA00047899"/>
    </source>
</evidence>
<dbReference type="PROSITE" id="PS00107">
    <property type="entry name" value="PROTEIN_KINASE_ATP"/>
    <property type="match status" value="1"/>
</dbReference>
<gene>
    <name evidence="13" type="ORF">CTheo_1252</name>
</gene>
<keyword evidence="4 9" id="KW-0547">Nucleotide-binding</keyword>
<comment type="similarity">
    <text evidence="10">Belongs to the protein kinase superfamily.</text>
</comment>
<evidence type="ECO:0000256" key="1">
    <source>
        <dbReference type="ARBA" id="ARBA00012513"/>
    </source>
</evidence>
<keyword evidence="14" id="KW-1185">Reference proteome</keyword>
<dbReference type="Gene3D" id="1.10.510.10">
    <property type="entry name" value="Transferase(Phosphotransferase) domain 1"/>
    <property type="match status" value="1"/>
</dbReference>
<protein>
    <recommendedName>
        <fullName evidence="1">non-specific serine/threonine protein kinase</fullName>
        <ecNumber evidence="1">2.7.11.1</ecNumber>
    </recommendedName>
</protein>
<feature type="domain" description="Protein kinase" evidence="12">
    <location>
        <begin position="44"/>
        <end position="310"/>
    </location>
</feature>
<keyword evidence="2 10" id="KW-0723">Serine/threonine-protein kinase</keyword>
<dbReference type="SMART" id="SM00220">
    <property type="entry name" value="S_TKc"/>
    <property type="match status" value="1"/>
</dbReference>
<dbReference type="Pfam" id="PF00069">
    <property type="entry name" value="Pkinase"/>
    <property type="match status" value="1"/>
</dbReference>
<feature type="binding site" evidence="9">
    <location>
        <position position="74"/>
    </location>
    <ligand>
        <name>ATP</name>
        <dbReference type="ChEBI" id="CHEBI:30616"/>
    </ligand>
</feature>
<keyword evidence="6 9" id="KW-0067">ATP-binding</keyword>
<dbReference type="PROSITE" id="PS00108">
    <property type="entry name" value="PROTEIN_KINASE_ST"/>
    <property type="match status" value="1"/>
</dbReference>
<dbReference type="GO" id="GO:0007165">
    <property type="term" value="P:signal transduction"/>
    <property type="evidence" value="ECO:0007669"/>
    <property type="project" value="TreeGrafter"/>
</dbReference>
<evidence type="ECO:0000313" key="13">
    <source>
        <dbReference type="EMBL" id="KAB5595380.1"/>
    </source>
</evidence>
<reference evidence="13 14" key="1">
    <citation type="journal article" date="2019" name="Fungal Biol. Biotechnol.">
        <title>Draft genome sequence of fastidious pathogen Ceratobasidium theobromae, which causes vascular-streak dieback in Theobroma cacao.</title>
        <authorList>
            <person name="Ali S.S."/>
            <person name="Asman A."/>
            <person name="Shao J."/>
            <person name="Firmansyah A.P."/>
            <person name="Susilo A.W."/>
            <person name="Rosmana A."/>
            <person name="McMahon P."/>
            <person name="Junaid M."/>
            <person name="Guest D."/>
            <person name="Kheng T.Y."/>
            <person name="Meinhardt L.W."/>
            <person name="Bailey B.A."/>
        </authorList>
    </citation>
    <scope>NUCLEOTIDE SEQUENCE [LARGE SCALE GENOMIC DNA]</scope>
    <source>
        <strain evidence="13 14">CT2</strain>
    </source>
</reference>
<dbReference type="EMBL" id="SSOP01000010">
    <property type="protein sequence ID" value="KAB5595380.1"/>
    <property type="molecule type" value="Genomic_DNA"/>
</dbReference>
<accession>A0A5N5QUF7</accession>
<evidence type="ECO:0000259" key="12">
    <source>
        <dbReference type="PROSITE" id="PS50011"/>
    </source>
</evidence>
<evidence type="ECO:0000256" key="3">
    <source>
        <dbReference type="ARBA" id="ARBA00022679"/>
    </source>
</evidence>
<dbReference type="OrthoDB" id="541276at2759"/>
<comment type="caution">
    <text evidence="13">The sequence shown here is derived from an EMBL/GenBank/DDBJ whole genome shotgun (WGS) entry which is preliminary data.</text>
</comment>
<dbReference type="PANTHER" id="PTHR43895">
    <property type="entry name" value="CALCIUM/CALMODULIN-DEPENDENT PROTEIN KINASE KINASE-RELATED"/>
    <property type="match status" value="1"/>
</dbReference>
<evidence type="ECO:0000256" key="11">
    <source>
        <dbReference type="SAM" id="MobiDB-lite"/>
    </source>
</evidence>